<evidence type="ECO:0000256" key="1">
    <source>
        <dbReference type="ARBA" id="ARBA00005417"/>
    </source>
</evidence>
<proteinExistence type="inferred from homology"/>
<dbReference type="GO" id="GO:0016887">
    <property type="term" value="F:ATP hydrolysis activity"/>
    <property type="evidence" value="ECO:0007669"/>
    <property type="project" value="InterPro"/>
</dbReference>
<dbReference type="Gene3D" id="3.40.50.300">
    <property type="entry name" value="P-loop containing nucleotide triphosphate hydrolases"/>
    <property type="match status" value="1"/>
</dbReference>
<dbReference type="Proteomes" id="UP000199800">
    <property type="component" value="Unassembled WGS sequence"/>
</dbReference>
<dbReference type="SMART" id="SM00382">
    <property type="entry name" value="AAA"/>
    <property type="match status" value="1"/>
</dbReference>
<dbReference type="EMBL" id="FOHN01000013">
    <property type="protein sequence ID" value="SET28088.1"/>
    <property type="molecule type" value="Genomic_DNA"/>
</dbReference>
<feature type="domain" description="ABC transporter" evidence="4">
    <location>
        <begin position="4"/>
        <end position="223"/>
    </location>
</feature>
<dbReference type="OrthoDB" id="9791546at2"/>
<dbReference type="PANTHER" id="PTHR42798:SF7">
    <property type="entry name" value="ALPHA-D-RIBOSE 1-METHYLPHOSPHONATE 5-TRIPHOSPHATE SYNTHASE SUBUNIT PHNL"/>
    <property type="match status" value="1"/>
</dbReference>
<evidence type="ECO:0000259" key="4">
    <source>
        <dbReference type="PROSITE" id="PS50893"/>
    </source>
</evidence>
<evidence type="ECO:0000256" key="2">
    <source>
        <dbReference type="ARBA" id="ARBA00022741"/>
    </source>
</evidence>
<dbReference type="Pfam" id="PF00005">
    <property type="entry name" value="ABC_tran"/>
    <property type="match status" value="1"/>
</dbReference>
<dbReference type="GO" id="GO:0005524">
    <property type="term" value="F:ATP binding"/>
    <property type="evidence" value="ECO:0007669"/>
    <property type="project" value="UniProtKB-KW"/>
</dbReference>
<dbReference type="STRING" id="29364.SAMN04487772_11336"/>
<dbReference type="InterPro" id="IPR027417">
    <property type="entry name" value="P-loop_NTPase"/>
</dbReference>
<keyword evidence="6" id="KW-1185">Reference proteome</keyword>
<evidence type="ECO:0000313" key="5">
    <source>
        <dbReference type="EMBL" id="SET28088.1"/>
    </source>
</evidence>
<name>A0A1I0D978_9FIRM</name>
<accession>A0A1I0D978</accession>
<dbReference type="RefSeq" id="WP_092478020.1">
    <property type="nucleotide sequence ID" value="NZ_FOHN01000013.1"/>
</dbReference>
<reference evidence="5 6" key="1">
    <citation type="submission" date="2016-10" db="EMBL/GenBank/DDBJ databases">
        <authorList>
            <person name="de Groot N.N."/>
        </authorList>
    </citation>
    <scope>NUCLEOTIDE SEQUENCE [LARGE SCALE GENOMIC DNA]</scope>
    <source>
        <strain evidence="5 6">DSM 1801</strain>
    </source>
</reference>
<evidence type="ECO:0000313" key="6">
    <source>
        <dbReference type="Proteomes" id="UP000199800"/>
    </source>
</evidence>
<protein>
    <submittedName>
        <fullName evidence="5">Putative ABC transport system ATP-binding protein</fullName>
    </submittedName>
</protein>
<dbReference type="InterPro" id="IPR003593">
    <property type="entry name" value="AAA+_ATPase"/>
</dbReference>
<comment type="similarity">
    <text evidence="1">Belongs to the ABC transporter superfamily.</text>
</comment>
<keyword evidence="2" id="KW-0547">Nucleotide-binding</keyword>
<dbReference type="PROSITE" id="PS50893">
    <property type="entry name" value="ABC_TRANSPORTER_2"/>
    <property type="match status" value="1"/>
</dbReference>
<dbReference type="InterPro" id="IPR003439">
    <property type="entry name" value="ABC_transporter-like_ATP-bd"/>
</dbReference>
<sequence>MCIIKIENLCKRTTSKQDTKIILNNLSLYINKGDFVAITGTSGAGKTTLLKILALIESFDCGDYWLNHKKISFRKDAINANIRKVNFGYIPQNLGLIESISVYENILIPLYIQRRNVIAIKQKIDTLSRILNIHHLLAENTDHLSLGEKQRVAILRACIKQPSILFADEPTASLDPENKKIIMKLFQELNHKGTTIIMNSHDHEIIECTNTRYLIKNGIIKKL</sequence>
<dbReference type="AlphaFoldDB" id="A0A1I0D978"/>
<gene>
    <name evidence="5" type="ORF">SAMN04487772_11336</name>
</gene>
<evidence type="ECO:0000256" key="3">
    <source>
        <dbReference type="ARBA" id="ARBA00022840"/>
    </source>
</evidence>
<dbReference type="SUPFAM" id="SSF52540">
    <property type="entry name" value="P-loop containing nucleoside triphosphate hydrolases"/>
    <property type="match status" value="1"/>
</dbReference>
<keyword evidence="3 5" id="KW-0067">ATP-binding</keyword>
<dbReference type="PANTHER" id="PTHR42798">
    <property type="entry name" value="LIPOPROTEIN-RELEASING SYSTEM ATP-BINDING PROTEIN LOLD"/>
    <property type="match status" value="1"/>
</dbReference>
<organism evidence="5 6">
    <name type="scientific">[Clostridium] polysaccharolyticum</name>
    <dbReference type="NCBI Taxonomy" id="29364"/>
    <lineage>
        <taxon>Bacteria</taxon>
        <taxon>Bacillati</taxon>
        <taxon>Bacillota</taxon>
        <taxon>Clostridia</taxon>
        <taxon>Lachnospirales</taxon>
        <taxon>Lachnospiraceae</taxon>
    </lineage>
</organism>